<evidence type="ECO:0000256" key="4">
    <source>
        <dbReference type="PROSITE-ProRule" id="PRU00742"/>
    </source>
</evidence>
<comment type="similarity">
    <text evidence="4">Belongs to the arginase family.</text>
</comment>
<dbReference type="SUPFAM" id="SSF52768">
    <property type="entry name" value="Arginase/deacetylase"/>
    <property type="match status" value="1"/>
</dbReference>
<proteinExistence type="inferred from homology"/>
<name>A0ABT9BM07_9MICO</name>
<dbReference type="Proteomes" id="UP001241072">
    <property type="component" value="Unassembled WGS sequence"/>
</dbReference>
<evidence type="ECO:0000313" key="6">
    <source>
        <dbReference type="Proteomes" id="UP001241072"/>
    </source>
</evidence>
<keyword evidence="6" id="KW-1185">Reference proteome</keyword>
<evidence type="ECO:0000313" key="5">
    <source>
        <dbReference type="EMBL" id="MDO7881483.1"/>
    </source>
</evidence>
<dbReference type="PANTHER" id="PTHR43782:SF3">
    <property type="entry name" value="ARGINASE"/>
    <property type="match status" value="1"/>
</dbReference>
<keyword evidence="2" id="KW-0378">Hydrolase</keyword>
<dbReference type="PANTHER" id="PTHR43782">
    <property type="entry name" value="ARGINASE"/>
    <property type="match status" value="1"/>
</dbReference>
<keyword evidence="1" id="KW-0479">Metal-binding</keyword>
<gene>
    <name evidence="5" type="ORF">Q5716_04500</name>
</gene>
<organism evidence="5 6">
    <name type="scientific">Antiquaquibacter soli</name>
    <dbReference type="NCBI Taxonomy" id="3064523"/>
    <lineage>
        <taxon>Bacteria</taxon>
        <taxon>Bacillati</taxon>
        <taxon>Actinomycetota</taxon>
        <taxon>Actinomycetes</taxon>
        <taxon>Micrococcales</taxon>
        <taxon>Microbacteriaceae</taxon>
        <taxon>Antiquaquibacter</taxon>
    </lineage>
</organism>
<keyword evidence="3" id="KW-0464">Manganese</keyword>
<evidence type="ECO:0000256" key="3">
    <source>
        <dbReference type="ARBA" id="ARBA00023211"/>
    </source>
</evidence>
<dbReference type="PROSITE" id="PS51409">
    <property type="entry name" value="ARGINASE_2"/>
    <property type="match status" value="1"/>
</dbReference>
<dbReference type="InterPro" id="IPR006035">
    <property type="entry name" value="Ureohydrolase"/>
</dbReference>
<dbReference type="CDD" id="cd09999">
    <property type="entry name" value="Arginase-like_1"/>
    <property type="match status" value="1"/>
</dbReference>
<protein>
    <submittedName>
        <fullName evidence="5">Arginase family protein</fullName>
    </submittedName>
</protein>
<accession>A0ABT9BM07</accession>
<dbReference type="EMBL" id="JAUQUB010000001">
    <property type="protein sequence ID" value="MDO7881483.1"/>
    <property type="molecule type" value="Genomic_DNA"/>
</dbReference>
<dbReference type="RefSeq" id="WP_305001894.1">
    <property type="nucleotide sequence ID" value="NZ_JAUQUB010000001.1"/>
</dbReference>
<evidence type="ECO:0000256" key="1">
    <source>
        <dbReference type="ARBA" id="ARBA00022723"/>
    </source>
</evidence>
<sequence length="271" mass="27397">MAVTFVVAPEWQGSGSPRAMRLVDGAEAIRGDLPSAATRVVDIPLEAGDAQGTGVHRLSSIAVVRDRVAETLAGVTGPAITIGGDCGVELGAIEHASAPGVAVVWFDAHPDLNSPESSPSGAFGGMVLRTLLGDGPSALVPAVPLDPTRVVIAGARAIDDGEEEYLAATGIPMLSPDDVSAESIVAAVEATGATAVYIHVDLDVLDPAEIEGLAAPLPFGLGAAQLVEAVRALRERFEFAGAGITAFAPASMAAAVDDMPTILRLIGALAR</sequence>
<evidence type="ECO:0000256" key="2">
    <source>
        <dbReference type="ARBA" id="ARBA00022801"/>
    </source>
</evidence>
<dbReference type="InterPro" id="IPR023696">
    <property type="entry name" value="Ureohydrolase_dom_sf"/>
</dbReference>
<reference evidence="5 6" key="1">
    <citation type="submission" date="2023-07" db="EMBL/GenBank/DDBJ databases">
        <title>Protaetiibacter sp. nov WY-16 isolated from soil.</title>
        <authorList>
            <person name="Liu B."/>
            <person name="Wan Y."/>
        </authorList>
    </citation>
    <scope>NUCLEOTIDE SEQUENCE [LARGE SCALE GENOMIC DNA]</scope>
    <source>
        <strain evidence="5 6">WY-16</strain>
    </source>
</reference>
<comment type="caution">
    <text evidence="5">The sequence shown here is derived from an EMBL/GenBank/DDBJ whole genome shotgun (WGS) entry which is preliminary data.</text>
</comment>
<dbReference type="Gene3D" id="3.40.800.10">
    <property type="entry name" value="Ureohydrolase domain"/>
    <property type="match status" value="1"/>
</dbReference>
<dbReference type="Pfam" id="PF00491">
    <property type="entry name" value="Arginase"/>
    <property type="match status" value="1"/>
</dbReference>